<dbReference type="InterPro" id="IPR036390">
    <property type="entry name" value="WH_DNA-bd_sf"/>
</dbReference>
<keyword evidence="3 6" id="KW-0238">DNA-binding</keyword>
<dbReference type="InterPro" id="IPR005119">
    <property type="entry name" value="LysR_subst-bd"/>
</dbReference>
<dbReference type="CDD" id="cd08414">
    <property type="entry name" value="PBP2_LTTR_aromatics_like"/>
    <property type="match status" value="1"/>
</dbReference>
<evidence type="ECO:0000256" key="2">
    <source>
        <dbReference type="ARBA" id="ARBA00023015"/>
    </source>
</evidence>
<dbReference type="RefSeq" id="WP_097321040.1">
    <property type="nucleotide sequence ID" value="NZ_OBDY01000006.1"/>
</dbReference>
<dbReference type="PROSITE" id="PS50931">
    <property type="entry name" value="HTH_LYSR"/>
    <property type="match status" value="1"/>
</dbReference>
<proteinExistence type="inferred from homology"/>
<dbReference type="SUPFAM" id="SSF46785">
    <property type="entry name" value="Winged helix' DNA-binding domain"/>
    <property type="match status" value="1"/>
</dbReference>
<protein>
    <submittedName>
        <fullName evidence="6">DNA-binding transcriptional regulator, LysR family</fullName>
    </submittedName>
</protein>
<evidence type="ECO:0000313" key="6">
    <source>
        <dbReference type="EMBL" id="SNY42011.1"/>
    </source>
</evidence>
<evidence type="ECO:0000256" key="1">
    <source>
        <dbReference type="ARBA" id="ARBA00009437"/>
    </source>
</evidence>
<keyword evidence="2" id="KW-0805">Transcription regulation</keyword>
<dbReference type="InterPro" id="IPR000847">
    <property type="entry name" value="LysR_HTH_N"/>
</dbReference>
<gene>
    <name evidence="6" type="ORF">SAMN05421748_106233</name>
</gene>
<organism evidence="6 7">
    <name type="scientific">Paractinoplanes atraurantiacus</name>
    <dbReference type="NCBI Taxonomy" id="1036182"/>
    <lineage>
        <taxon>Bacteria</taxon>
        <taxon>Bacillati</taxon>
        <taxon>Actinomycetota</taxon>
        <taxon>Actinomycetes</taxon>
        <taxon>Micromonosporales</taxon>
        <taxon>Micromonosporaceae</taxon>
        <taxon>Paractinoplanes</taxon>
    </lineage>
</organism>
<keyword evidence="4" id="KW-0804">Transcription</keyword>
<dbReference type="GO" id="GO:0003677">
    <property type="term" value="F:DNA binding"/>
    <property type="evidence" value="ECO:0007669"/>
    <property type="project" value="UniProtKB-KW"/>
</dbReference>
<dbReference type="InterPro" id="IPR036388">
    <property type="entry name" value="WH-like_DNA-bd_sf"/>
</dbReference>
<dbReference type="Gene3D" id="1.10.10.10">
    <property type="entry name" value="Winged helix-like DNA-binding domain superfamily/Winged helix DNA-binding domain"/>
    <property type="match status" value="1"/>
</dbReference>
<dbReference type="GO" id="GO:0032993">
    <property type="term" value="C:protein-DNA complex"/>
    <property type="evidence" value="ECO:0007669"/>
    <property type="project" value="TreeGrafter"/>
</dbReference>
<sequence length="331" mass="35340">MNLELRHLKVVCAIAETGSVTKAASQLGLAQPALTAQLQRIERTLGGPLFERDRRGARPTALGELVLARARVLLPAMKGLQDEAARLAGATGEGRMSRYRFGAIGGPILGGMVHRLSMAEPEAQITTYASYYVDELANMVIAGKLDYCQVGVCGDAIPSADYGLVWQTVAVDAVCVLMPEDHPNAKGTDVDLAELATEQWVAGTGDGCFGDCFAAACARAGFTPRRVLESDIRGCVDMVEAGSALGLCQPTFRAPAGLAHRPLRGAPLRWRYVIGWHPDSPAALSAHKLIDMAQDAYMEVAARNPAYLDWRADYPHLGVYDGLVHSGRGPA</sequence>
<dbReference type="PRINTS" id="PR00039">
    <property type="entry name" value="HTHLYSR"/>
</dbReference>
<evidence type="ECO:0000313" key="7">
    <source>
        <dbReference type="Proteomes" id="UP000219612"/>
    </source>
</evidence>
<dbReference type="GO" id="GO:0003700">
    <property type="term" value="F:DNA-binding transcription factor activity"/>
    <property type="evidence" value="ECO:0007669"/>
    <property type="project" value="InterPro"/>
</dbReference>
<evidence type="ECO:0000256" key="4">
    <source>
        <dbReference type="ARBA" id="ARBA00023163"/>
    </source>
</evidence>
<dbReference type="EMBL" id="OBDY01000006">
    <property type="protein sequence ID" value="SNY42011.1"/>
    <property type="molecule type" value="Genomic_DNA"/>
</dbReference>
<keyword evidence="7" id="KW-1185">Reference proteome</keyword>
<dbReference type="OrthoDB" id="3171102at2"/>
<reference evidence="6 7" key="1">
    <citation type="submission" date="2017-09" db="EMBL/GenBank/DDBJ databases">
        <authorList>
            <person name="Ehlers B."/>
            <person name="Leendertz F.H."/>
        </authorList>
    </citation>
    <scope>NUCLEOTIDE SEQUENCE [LARGE SCALE GENOMIC DNA]</scope>
    <source>
        <strain evidence="6 7">CGMCC 4.6857</strain>
    </source>
</reference>
<dbReference type="SUPFAM" id="SSF53850">
    <property type="entry name" value="Periplasmic binding protein-like II"/>
    <property type="match status" value="1"/>
</dbReference>
<accession>A0A285I4Z7</accession>
<comment type="similarity">
    <text evidence="1">Belongs to the LysR transcriptional regulatory family.</text>
</comment>
<dbReference type="PANTHER" id="PTHR30346">
    <property type="entry name" value="TRANSCRIPTIONAL DUAL REGULATOR HCAR-RELATED"/>
    <property type="match status" value="1"/>
</dbReference>
<dbReference type="AlphaFoldDB" id="A0A285I4Z7"/>
<name>A0A285I4Z7_9ACTN</name>
<dbReference type="PANTHER" id="PTHR30346:SF30">
    <property type="entry name" value="SMALL NEUTRAL PROTEASE REGULATORY PROTEIN"/>
    <property type="match status" value="1"/>
</dbReference>
<evidence type="ECO:0000256" key="3">
    <source>
        <dbReference type="ARBA" id="ARBA00023125"/>
    </source>
</evidence>
<dbReference type="Gene3D" id="3.40.190.290">
    <property type="match status" value="1"/>
</dbReference>
<evidence type="ECO:0000259" key="5">
    <source>
        <dbReference type="PROSITE" id="PS50931"/>
    </source>
</evidence>
<dbReference type="Proteomes" id="UP000219612">
    <property type="component" value="Unassembled WGS sequence"/>
</dbReference>
<dbReference type="Pfam" id="PF03466">
    <property type="entry name" value="LysR_substrate"/>
    <property type="match status" value="1"/>
</dbReference>
<dbReference type="Pfam" id="PF00126">
    <property type="entry name" value="HTH_1"/>
    <property type="match status" value="1"/>
</dbReference>
<feature type="domain" description="HTH lysR-type" evidence="5">
    <location>
        <begin position="3"/>
        <end position="60"/>
    </location>
</feature>